<protein>
    <submittedName>
        <fullName evidence="1">Uncharacterized protein</fullName>
    </submittedName>
</protein>
<dbReference type="Proteomes" id="UP000790709">
    <property type="component" value="Unassembled WGS sequence"/>
</dbReference>
<evidence type="ECO:0000313" key="1">
    <source>
        <dbReference type="EMBL" id="KAH7924061.1"/>
    </source>
</evidence>
<name>A0ACB8BFU8_9AGAM</name>
<organism evidence="1 2">
    <name type="scientific">Leucogyrophana mollusca</name>
    <dbReference type="NCBI Taxonomy" id="85980"/>
    <lineage>
        <taxon>Eukaryota</taxon>
        <taxon>Fungi</taxon>
        <taxon>Dikarya</taxon>
        <taxon>Basidiomycota</taxon>
        <taxon>Agaricomycotina</taxon>
        <taxon>Agaricomycetes</taxon>
        <taxon>Agaricomycetidae</taxon>
        <taxon>Boletales</taxon>
        <taxon>Boletales incertae sedis</taxon>
        <taxon>Leucogyrophana</taxon>
    </lineage>
</organism>
<accession>A0ACB8BFU8</accession>
<comment type="caution">
    <text evidence="1">The sequence shown here is derived from an EMBL/GenBank/DDBJ whole genome shotgun (WGS) entry which is preliminary data.</text>
</comment>
<proteinExistence type="predicted"/>
<keyword evidence="2" id="KW-1185">Reference proteome</keyword>
<sequence length="185" mass="21112">MDSALTLVNVAPPTPYFLSSAQIRDTIIFSHHSHPLYFVTSDTKHMEIRNADSGRIIAVWNHRDFLPDIVAFPHRNGGLPVNVNKWLRKTKLQDGTSALIMDTEWGPYVWKMVSRYRHKVSQESLSSSWVSSSLEPKSSSNYRALILESIAEPIRDDVVVAYLIHRLRLLLEDQAIDLCVGTARW</sequence>
<gene>
    <name evidence="1" type="ORF">BV22DRAFT_1014015</name>
</gene>
<dbReference type="EMBL" id="MU266434">
    <property type="protein sequence ID" value="KAH7924061.1"/>
    <property type="molecule type" value="Genomic_DNA"/>
</dbReference>
<evidence type="ECO:0000313" key="2">
    <source>
        <dbReference type="Proteomes" id="UP000790709"/>
    </source>
</evidence>
<reference evidence="1" key="1">
    <citation type="journal article" date="2021" name="New Phytol.">
        <title>Evolutionary innovations through gain and loss of genes in the ectomycorrhizal Boletales.</title>
        <authorList>
            <person name="Wu G."/>
            <person name="Miyauchi S."/>
            <person name="Morin E."/>
            <person name="Kuo A."/>
            <person name="Drula E."/>
            <person name="Varga T."/>
            <person name="Kohler A."/>
            <person name="Feng B."/>
            <person name="Cao Y."/>
            <person name="Lipzen A."/>
            <person name="Daum C."/>
            <person name="Hundley H."/>
            <person name="Pangilinan J."/>
            <person name="Johnson J."/>
            <person name="Barry K."/>
            <person name="LaButti K."/>
            <person name="Ng V."/>
            <person name="Ahrendt S."/>
            <person name="Min B."/>
            <person name="Choi I.G."/>
            <person name="Park H."/>
            <person name="Plett J.M."/>
            <person name="Magnuson J."/>
            <person name="Spatafora J.W."/>
            <person name="Nagy L.G."/>
            <person name="Henrissat B."/>
            <person name="Grigoriev I.V."/>
            <person name="Yang Z.L."/>
            <person name="Xu J."/>
            <person name="Martin F.M."/>
        </authorList>
    </citation>
    <scope>NUCLEOTIDE SEQUENCE</scope>
    <source>
        <strain evidence="1">KUC20120723A-06</strain>
    </source>
</reference>